<reference evidence="2" key="1">
    <citation type="submission" date="2021-10" db="EMBL/GenBank/DDBJ databases">
        <title>Novel species in genus Arthrobacter.</title>
        <authorList>
            <person name="Liu Y."/>
        </authorList>
    </citation>
    <scope>NUCLEOTIDE SEQUENCE</scope>
    <source>
        <strain evidence="2">Zg-Y453</strain>
    </source>
</reference>
<name>A0A9X1MHY1_9MICC</name>
<protein>
    <submittedName>
        <fullName evidence="2">Uncharacterized protein</fullName>
    </submittedName>
</protein>
<dbReference type="EMBL" id="JAJFZV010000020">
    <property type="protein sequence ID" value="MCC3299657.1"/>
    <property type="molecule type" value="Genomic_DNA"/>
</dbReference>
<proteinExistence type="predicted"/>
<sequence>MTAPSQPRTPDGRFRSYEAEEASGVVLTPPHPAVDRARRESEEFLEHNGLLDIVDHSVTAEEYGTVELHRMADPDIARGNCWAATNEVIELGASELGAEWVDELTISGRGQHVAILAGYPEGCAVVDFTIRQFDAGLAFPWTGTVDDWKKTVEAATGTSWEFEDDED</sequence>
<evidence type="ECO:0000313" key="2">
    <source>
        <dbReference type="EMBL" id="MCC3299657.1"/>
    </source>
</evidence>
<dbReference type="Proteomes" id="UP001139158">
    <property type="component" value="Unassembled WGS sequence"/>
</dbReference>
<dbReference type="AlphaFoldDB" id="A0A9X1MHY1"/>
<gene>
    <name evidence="2" type="ORF">LJ757_17830</name>
</gene>
<feature type="region of interest" description="Disordered" evidence="1">
    <location>
        <begin position="1"/>
        <end position="32"/>
    </location>
</feature>
<accession>A0A9X1MHY1</accession>
<keyword evidence="3" id="KW-1185">Reference proteome</keyword>
<evidence type="ECO:0000313" key="3">
    <source>
        <dbReference type="Proteomes" id="UP001139158"/>
    </source>
</evidence>
<comment type="caution">
    <text evidence="2">The sequence shown here is derived from an EMBL/GenBank/DDBJ whole genome shotgun (WGS) entry which is preliminary data.</text>
</comment>
<dbReference type="RefSeq" id="WP_227897643.1">
    <property type="nucleotide sequence ID" value="NZ_CP099467.1"/>
</dbReference>
<organism evidence="2 3">
    <name type="scientific">Arthrobacter caoxuetaonis</name>
    <dbReference type="NCBI Taxonomy" id="2886935"/>
    <lineage>
        <taxon>Bacteria</taxon>
        <taxon>Bacillati</taxon>
        <taxon>Actinomycetota</taxon>
        <taxon>Actinomycetes</taxon>
        <taxon>Micrococcales</taxon>
        <taxon>Micrococcaceae</taxon>
        <taxon>Arthrobacter</taxon>
    </lineage>
</organism>
<evidence type="ECO:0000256" key="1">
    <source>
        <dbReference type="SAM" id="MobiDB-lite"/>
    </source>
</evidence>